<reference evidence="2 3" key="1">
    <citation type="journal article" date="2019" name="Environ. Microbiol.">
        <title>Species interactions and distinct microbial communities in high Arctic permafrost affected cryosols are associated with the CH4 and CO2 gas fluxes.</title>
        <authorList>
            <person name="Altshuler I."/>
            <person name="Hamel J."/>
            <person name="Turney S."/>
            <person name="Magnuson E."/>
            <person name="Levesque R."/>
            <person name="Greer C."/>
            <person name="Whyte L.G."/>
        </authorList>
    </citation>
    <scope>NUCLEOTIDE SEQUENCE [LARGE SCALE GENOMIC DNA]</scope>
    <source>
        <strain evidence="2 3">S9.2P</strain>
    </source>
</reference>
<keyword evidence="1" id="KW-0472">Membrane</keyword>
<feature type="transmembrane region" description="Helical" evidence="1">
    <location>
        <begin position="6"/>
        <end position="24"/>
    </location>
</feature>
<dbReference type="AlphaFoldDB" id="A0A502GXW2"/>
<evidence type="ECO:0000256" key="1">
    <source>
        <dbReference type="SAM" id="Phobius"/>
    </source>
</evidence>
<name>A0A502GXW2_9BACT</name>
<feature type="transmembrane region" description="Helical" evidence="1">
    <location>
        <begin position="69"/>
        <end position="88"/>
    </location>
</feature>
<evidence type="ECO:0000313" key="2">
    <source>
        <dbReference type="EMBL" id="TPG67119.1"/>
    </source>
</evidence>
<accession>A0A502GXW2</accession>
<keyword evidence="1" id="KW-1133">Transmembrane helix</keyword>
<comment type="caution">
    <text evidence="2">The sequence shown here is derived from an EMBL/GenBank/DDBJ whole genome shotgun (WGS) entry which is preliminary data.</text>
</comment>
<gene>
    <name evidence="2" type="ORF">EAH73_05115</name>
</gene>
<sequence length="127" mass="13564">MGGAPALRHPLLLGAAGLYGGLWLNRHWLHWPLPALITAHLADLLALPLMLGLALAAHRWLIAPRGTLPGAWLVGAWLGVSVWFEGLLPLWSARAVADPLDVLAYAAGTLGFHYWLNRPPGPPGAPD</sequence>
<dbReference type="Proteomes" id="UP000317646">
    <property type="component" value="Unassembled WGS sequence"/>
</dbReference>
<dbReference type="EMBL" id="RCYZ01000002">
    <property type="protein sequence ID" value="TPG67119.1"/>
    <property type="molecule type" value="Genomic_DNA"/>
</dbReference>
<protein>
    <submittedName>
        <fullName evidence="2">Magnesium citrate secondary transporter</fullName>
    </submittedName>
</protein>
<keyword evidence="1" id="KW-0812">Transmembrane</keyword>
<feature type="transmembrane region" description="Helical" evidence="1">
    <location>
        <begin position="36"/>
        <end position="57"/>
    </location>
</feature>
<organism evidence="2 3">
    <name type="scientific">Hymenobacter nivis</name>
    <dbReference type="NCBI Taxonomy" id="1850093"/>
    <lineage>
        <taxon>Bacteria</taxon>
        <taxon>Pseudomonadati</taxon>
        <taxon>Bacteroidota</taxon>
        <taxon>Cytophagia</taxon>
        <taxon>Cytophagales</taxon>
        <taxon>Hymenobacteraceae</taxon>
        <taxon>Hymenobacter</taxon>
    </lineage>
</organism>
<evidence type="ECO:0000313" key="3">
    <source>
        <dbReference type="Proteomes" id="UP000317646"/>
    </source>
</evidence>
<proteinExistence type="predicted"/>
<keyword evidence="3" id="KW-1185">Reference proteome</keyword>